<dbReference type="AlphaFoldDB" id="I0YM10"/>
<dbReference type="InterPro" id="IPR006652">
    <property type="entry name" value="Kelch_1"/>
</dbReference>
<dbReference type="EMBL" id="AGSI01000019">
    <property type="protein sequence ID" value="EIE19429.1"/>
    <property type="molecule type" value="Genomic_DNA"/>
</dbReference>
<evidence type="ECO:0000256" key="2">
    <source>
        <dbReference type="ARBA" id="ARBA00022737"/>
    </source>
</evidence>
<dbReference type="PANTHER" id="PTHR46344:SF27">
    <property type="entry name" value="KELCH REPEAT SUPERFAMILY PROTEIN"/>
    <property type="match status" value="1"/>
</dbReference>
<evidence type="ECO:0000256" key="1">
    <source>
        <dbReference type="ARBA" id="ARBA00022441"/>
    </source>
</evidence>
<dbReference type="SMART" id="SM00612">
    <property type="entry name" value="Kelch"/>
    <property type="match status" value="3"/>
</dbReference>
<dbReference type="eggNOG" id="KOG1072">
    <property type="taxonomic scope" value="Eukaryota"/>
</dbReference>
<dbReference type="KEGG" id="csl:COCSUDRAFT_58714"/>
<name>I0YM10_COCSC</name>
<dbReference type="RefSeq" id="XP_005643973.1">
    <property type="nucleotide sequence ID" value="XM_005643916.1"/>
</dbReference>
<keyword evidence="1" id="KW-0880">Kelch repeat</keyword>
<organism evidence="3 4">
    <name type="scientific">Coccomyxa subellipsoidea (strain C-169)</name>
    <name type="common">Green microalga</name>
    <dbReference type="NCBI Taxonomy" id="574566"/>
    <lineage>
        <taxon>Eukaryota</taxon>
        <taxon>Viridiplantae</taxon>
        <taxon>Chlorophyta</taxon>
        <taxon>core chlorophytes</taxon>
        <taxon>Trebouxiophyceae</taxon>
        <taxon>Trebouxiophyceae incertae sedis</taxon>
        <taxon>Coccomyxaceae</taxon>
        <taxon>Coccomyxa</taxon>
        <taxon>Coccomyxa subellipsoidea</taxon>
    </lineage>
</organism>
<proteinExistence type="predicted"/>
<evidence type="ECO:0000313" key="4">
    <source>
        <dbReference type="Proteomes" id="UP000007264"/>
    </source>
</evidence>
<dbReference type="Gene3D" id="2.120.10.80">
    <property type="entry name" value="Kelch-type beta propeller"/>
    <property type="match status" value="1"/>
</dbReference>
<dbReference type="OrthoDB" id="45365at2759"/>
<dbReference type="InterPro" id="IPR015915">
    <property type="entry name" value="Kelch-typ_b-propeller"/>
</dbReference>
<evidence type="ECO:0000313" key="3">
    <source>
        <dbReference type="EMBL" id="EIE19429.1"/>
    </source>
</evidence>
<reference evidence="3 4" key="1">
    <citation type="journal article" date="2012" name="Genome Biol.">
        <title>The genome of the polar eukaryotic microalga coccomyxa subellipsoidea reveals traits of cold adaptation.</title>
        <authorList>
            <person name="Blanc G."/>
            <person name="Agarkova I."/>
            <person name="Grimwood J."/>
            <person name="Kuo A."/>
            <person name="Brueggeman A."/>
            <person name="Dunigan D."/>
            <person name="Gurnon J."/>
            <person name="Ladunga I."/>
            <person name="Lindquist E."/>
            <person name="Lucas S."/>
            <person name="Pangilinan J."/>
            <person name="Proschold T."/>
            <person name="Salamov A."/>
            <person name="Schmutz J."/>
            <person name="Weeks D."/>
            <person name="Yamada T."/>
            <person name="Claverie J.M."/>
            <person name="Grigoriev I."/>
            <person name="Van Etten J."/>
            <person name="Lomsadze A."/>
            <person name="Borodovsky M."/>
        </authorList>
    </citation>
    <scope>NUCLEOTIDE SEQUENCE [LARGE SCALE GENOMIC DNA]</scope>
    <source>
        <strain evidence="3 4">C-169</strain>
    </source>
</reference>
<sequence>MEFPRYVGNGDDQDGWSTVAPMSKIRGSLALSFLGGTFYAIGGGIPSEQYSLVEGYNPITDRWRMLPQGLETPRFALASSVVKGSIVCVGGLKGTEYLDTAETFDPREGRWMTLPSRMSSRRGSFAVCTLGETSLLAIGGFNGSESVASCEVLDLRSGKWRPAASMSAGRAFGGGVAVNADQALAFGGLASNMQNYNTAMEMYSLKDDAWTPFMPAGGPGSLMRAFFSAVAVEQ</sequence>
<accession>I0YM10</accession>
<dbReference type="PANTHER" id="PTHR46344">
    <property type="entry name" value="OS02G0202900 PROTEIN"/>
    <property type="match status" value="1"/>
</dbReference>
<keyword evidence="4" id="KW-1185">Reference proteome</keyword>
<gene>
    <name evidence="3" type="ORF">COCSUDRAFT_58714</name>
</gene>
<dbReference type="Proteomes" id="UP000007264">
    <property type="component" value="Unassembled WGS sequence"/>
</dbReference>
<keyword evidence="2" id="KW-0677">Repeat</keyword>
<comment type="caution">
    <text evidence="3">The sequence shown here is derived from an EMBL/GenBank/DDBJ whole genome shotgun (WGS) entry which is preliminary data.</text>
</comment>
<dbReference type="GeneID" id="17037397"/>
<dbReference type="SUPFAM" id="SSF117281">
    <property type="entry name" value="Kelch motif"/>
    <property type="match status" value="1"/>
</dbReference>
<dbReference type="Pfam" id="PF01344">
    <property type="entry name" value="Kelch_1"/>
    <property type="match status" value="3"/>
</dbReference>
<protein>
    <submittedName>
        <fullName evidence="3">Galactose oxidase</fullName>
    </submittedName>
</protein>